<dbReference type="GO" id="GO:0016491">
    <property type="term" value="F:oxidoreductase activity"/>
    <property type="evidence" value="ECO:0007669"/>
    <property type="project" value="TreeGrafter"/>
</dbReference>
<dbReference type="Pfam" id="PF00106">
    <property type="entry name" value="adh_short"/>
    <property type="match status" value="1"/>
</dbReference>
<dbReference type="PANTHER" id="PTHR43544">
    <property type="entry name" value="SHORT-CHAIN DEHYDROGENASE/REDUCTASE"/>
    <property type="match status" value="1"/>
</dbReference>
<dbReference type="Proteomes" id="UP000191931">
    <property type="component" value="Unassembled WGS sequence"/>
</dbReference>
<sequence>MNNTTINTTNINKQDTLTKILDCIPIMEKIAENSEILAMLTEKERIALVTAAGKISRPDRKEIKKRNKEKKRLERVAVAEKEKKLRAATGIRKAREAEVFVAPVQISYGDHKHLAFSGASDEQANSNSEDAPIFCSKNHSENEPPELKSPRNCYVCKAEFTKLHHFYDTMCPECAEFNYQKRFQTASLKGQTALITGSRLKIGYQATLMMLRAGARVIATTRFPKDSALRFSREPDFSQWKHRLHIYGLDLRHIPSVEIFADFIEKTYQRLDILINNAAQTVRRPPGFYAHLMENENIEISDFPPDVQALLYDYQECLFQLGGNNGGYKETEEIAETTEKTSEKTDIIDEDPAMKADTLLKGVLPANYNQQTSTSSGIGLSMSAKLSQFPYSCDHSLDVQSAFPTEKLDADLQQVDLRKTNSWRLKLGEIETSEMLEIQLVNSVAPFVLCNRLTDLMKKDYTGKKHIVNVSAMEGKFLRFKKGSRHPHTNMAKAALNMLTHTAADGLAKYGIFMNAVDTGWVTDEDPAILAKLKQERHDFQPPLDIVDGAARVCDPFFHGIITGKHWCGKFLKDYFPIDW</sequence>
<gene>
    <name evidence="1" type="ORF">MTBBW1_1610032</name>
</gene>
<dbReference type="InterPro" id="IPR002347">
    <property type="entry name" value="SDR_fam"/>
</dbReference>
<protein>
    <recommendedName>
        <fullName evidence="3">Oxidoreductase</fullName>
    </recommendedName>
</protein>
<dbReference type="STRING" id="1246637.MTBBW1_1610032"/>
<evidence type="ECO:0000313" key="1">
    <source>
        <dbReference type="EMBL" id="SLM28870.1"/>
    </source>
</evidence>
<dbReference type="InterPro" id="IPR051468">
    <property type="entry name" value="Fungal_SecMetab_SDRs"/>
</dbReference>
<dbReference type="AlphaFoldDB" id="A0A1W1H8Q1"/>
<dbReference type="EMBL" id="FWEV01000070">
    <property type="protein sequence ID" value="SLM28870.1"/>
    <property type="molecule type" value="Genomic_DNA"/>
</dbReference>
<evidence type="ECO:0008006" key="3">
    <source>
        <dbReference type="Google" id="ProtNLM"/>
    </source>
</evidence>
<proteinExistence type="predicted"/>
<dbReference type="Pfam" id="PF13561">
    <property type="entry name" value="adh_short_C2"/>
    <property type="match status" value="1"/>
</dbReference>
<dbReference type="GO" id="GO:0005737">
    <property type="term" value="C:cytoplasm"/>
    <property type="evidence" value="ECO:0007669"/>
    <property type="project" value="TreeGrafter"/>
</dbReference>
<dbReference type="PANTHER" id="PTHR43544:SF2">
    <property type="entry name" value="OXIDOREDUCTASE"/>
    <property type="match status" value="1"/>
</dbReference>
<organism evidence="1 2">
    <name type="scientific">Desulfamplus magnetovallimortis</name>
    <dbReference type="NCBI Taxonomy" id="1246637"/>
    <lineage>
        <taxon>Bacteria</taxon>
        <taxon>Pseudomonadati</taxon>
        <taxon>Thermodesulfobacteriota</taxon>
        <taxon>Desulfobacteria</taxon>
        <taxon>Desulfobacterales</taxon>
        <taxon>Desulfobacteraceae</taxon>
        <taxon>Desulfamplus</taxon>
    </lineage>
</organism>
<dbReference type="Gene3D" id="3.40.50.720">
    <property type="entry name" value="NAD(P)-binding Rossmann-like Domain"/>
    <property type="match status" value="2"/>
</dbReference>
<name>A0A1W1H8Q1_9BACT</name>
<dbReference type="InterPro" id="IPR036291">
    <property type="entry name" value="NAD(P)-bd_dom_sf"/>
</dbReference>
<dbReference type="SUPFAM" id="SSF51735">
    <property type="entry name" value="NAD(P)-binding Rossmann-fold domains"/>
    <property type="match status" value="1"/>
</dbReference>
<reference evidence="1 2" key="1">
    <citation type="submission" date="2017-03" db="EMBL/GenBank/DDBJ databases">
        <authorList>
            <person name="Afonso C.L."/>
            <person name="Miller P.J."/>
            <person name="Scott M.A."/>
            <person name="Spackman E."/>
            <person name="Goraichik I."/>
            <person name="Dimitrov K.M."/>
            <person name="Suarez D.L."/>
            <person name="Swayne D.E."/>
        </authorList>
    </citation>
    <scope>NUCLEOTIDE SEQUENCE [LARGE SCALE GENOMIC DNA]</scope>
    <source>
        <strain evidence="1">PRJEB14757</strain>
    </source>
</reference>
<dbReference type="CDD" id="cd05233">
    <property type="entry name" value="SDR_c"/>
    <property type="match status" value="1"/>
</dbReference>
<evidence type="ECO:0000313" key="2">
    <source>
        <dbReference type="Proteomes" id="UP000191931"/>
    </source>
</evidence>
<accession>A0A1W1H8Q1</accession>
<keyword evidence="2" id="KW-1185">Reference proteome</keyword>